<dbReference type="PANTHER" id="PTHR16040:SF7">
    <property type="entry name" value="AUSTRALIN, ISOFORM A-RELATED"/>
    <property type="match status" value="1"/>
</dbReference>
<evidence type="ECO:0000256" key="2">
    <source>
        <dbReference type="ARBA" id="ARBA00004584"/>
    </source>
</evidence>
<dbReference type="GO" id="GO:0000070">
    <property type="term" value="P:mitotic sister chromatid segregation"/>
    <property type="evidence" value="ECO:0007669"/>
    <property type="project" value="TreeGrafter"/>
</dbReference>
<feature type="domain" description="Borealin N-terminal" evidence="10">
    <location>
        <begin position="19"/>
        <end position="71"/>
    </location>
</feature>
<keyword evidence="7" id="KW-0539">Nucleus</keyword>
<dbReference type="GO" id="GO:0000775">
    <property type="term" value="C:chromosome, centromeric region"/>
    <property type="evidence" value="ECO:0007669"/>
    <property type="project" value="UniProtKB-SubCell"/>
</dbReference>
<evidence type="ECO:0000256" key="7">
    <source>
        <dbReference type="ARBA" id="ARBA00023242"/>
    </source>
</evidence>
<keyword evidence="12" id="KW-1185">Reference proteome</keyword>
<evidence type="ECO:0000256" key="6">
    <source>
        <dbReference type="ARBA" id="ARBA00022776"/>
    </source>
</evidence>
<keyword evidence="4" id="KW-0158">Chromosome</keyword>
<evidence type="ECO:0000313" key="11">
    <source>
        <dbReference type="EMBL" id="KAJ4926801.1"/>
    </source>
</evidence>
<comment type="subcellular location">
    <subcellularLocation>
        <location evidence="2">Chromosome</location>
        <location evidence="2">Centromere</location>
    </subcellularLocation>
    <subcellularLocation>
        <location evidence="1">Nucleus</location>
    </subcellularLocation>
</comment>
<dbReference type="GO" id="GO:0005634">
    <property type="term" value="C:nucleus"/>
    <property type="evidence" value="ECO:0007669"/>
    <property type="project" value="UniProtKB-SubCell"/>
</dbReference>
<dbReference type="Proteomes" id="UP001219934">
    <property type="component" value="Unassembled WGS sequence"/>
</dbReference>
<evidence type="ECO:0000256" key="3">
    <source>
        <dbReference type="ARBA" id="ARBA00009914"/>
    </source>
</evidence>
<keyword evidence="9" id="KW-0137">Centromere</keyword>
<keyword evidence="6" id="KW-0498">Mitosis</keyword>
<evidence type="ECO:0000256" key="9">
    <source>
        <dbReference type="ARBA" id="ARBA00023328"/>
    </source>
</evidence>
<dbReference type="InterPro" id="IPR018851">
    <property type="entry name" value="Borealin_N"/>
</dbReference>
<dbReference type="AlphaFoldDB" id="A0AAD6F9V5"/>
<dbReference type="Gene3D" id="6.10.250.1900">
    <property type="match status" value="1"/>
</dbReference>
<proteinExistence type="inferred from homology"/>
<dbReference type="PANTHER" id="PTHR16040">
    <property type="entry name" value="AUSTRALIN, ISOFORM A-RELATED"/>
    <property type="match status" value="1"/>
</dbReference>
<evidence type="ECO:0000256" key="1">
    <source>
        <dbReference type="ARBA" id="ARBA00004123"/>
    </source>
</evidence>
<evidence type="ECO:0000256" key="5">
    <source>
        <dbReference type="ARBA" id="ARBA00022618"/>
    </source>
</evidence>
<dbReference type="GO" id="GO:0032133">
    <property type="term" value="C:chromosome passenger complex"/>
    <property type="evidence" value="ECO:0007669"/>
    <property type="project" value="TreeGrafter"/>
</dbReference>
<evidence type="ECO:0000256" key="8">
    <source>
        <dbReference type="ARBA" id="ARBA00023306"/>
    </source>
</evidence>
<organism evidence="11 12">
    <name type="scientific">Pogonophryne albipinna</name>
    <dbReference type="NCBI Taxonomy" id="1090488"/>
    <lineage>
        <taxon>Eukaryota</taxon>
        <taxon>Metazoa</taxon>
        <taxon>Chordata</taxon>
        <taxon>Craniata</taxon>
        <taxon>Vertebrata</taxon>
        <taxon>Euteleostomi</taxon>
        <taxon>Actinopterygii</taxon>
        <taxon>Neopterygii</taxon>
        <taxon>Teleostei</taxon>
        <taxon>Neoteleostei</taxon>
        <taxon>Acanthomorphata</taxon>
        <taxon>Eupercaria</taxon>
        <taxon>Perciformes</taxon>
        <taxon>Notothenioidei</taxon>
        <taxon>Pogonophryne</taxon>
    </lineage>
</organism>
<reference evidence="11" key="1">
    <citation type="submission" date="2022-11" db="EMBL/GenBank/DDBJ databases">
        <title>Chromosome-level genome of Pogonophryne albipinna.</title>
        <authorList>
            <person name="Jo E."/>
        </authorList>
    </citation>
    <scope>NUCLEOTIDE SEQUENCE</scope>
    <source>
        <strain evidence="11">SGF0006</strain>
        <tissue evidence="11">Muscle</tissue>
    </source>
</reference>
<comment type="caution">
    <text evidence="11">The sequence shown here is derived from an EMBL/GenBank/DDBJ whole genome shotgun (WGS) entry which is preliminary data.</text>
</comment>
<name>A0AAD6F9V5_9TELE</name>
<dbReference type="Pfam" id="PF10444">
    <property type="entry name" value="Nbl1_Borealin_N"/>
    <property type="match status" value="1"/>
</dbReference>
<evidence type="ECO:0000313" key="12">
    <source>
        <dbReference type="Proteomes" id="UP001219934"/>
    </source>
</evidence>
<gene>
    <name evidence="11" type="ORF">JOQ06_014547</name>
</gene>
<dbReference type="GO" id="GO:0051233">
    <property type="term" value="C:spindle midzone"/>
    <property type="evidence" value="ECO:0007669"/>
    <property type="project" value="TreeGrafter"/>
</dbReference>
<dbReference type="InterPro" id="IPR018867">
    <property type="entry name" value="Cell_div_borealin"/>
</dbReference>
<comment type="similarity">
    <text evidence="3">Belongs to the borealin family.</text>
</comment>
<protein>
    <recommendedName>
        <fullName evidence="10">Borealin N-terminal domain-containing protein</fullName>
    </recommendedName>
</protein>
<accession>A0AAD6F9V5</accession>
<keyword evidence="5" id="KW-0132">Cell division</keyword>
<evidence type="ECO:0000259" key="10">
    <source>
        <dbReference type="Pfam" id="PF10444"/>
    </source>
</evidence>
<evidence type="ECO:0000256" key="4">
    <source>
        <dbReference type="ARBA" id="ARBA00022454"/>
    </source>
</evidence>
<sequence length="209" mass="24415">MAPMRTTAKARKNSPKTAKLEAFLQDFDSEVKTRVDQEKEKLNHLLEDVDHGYKMALYKISKPLREMPWMEQFKSESPEVANVSWLAANQQTQQPYSYLIETVRQRDTQINTLKERLSSLQDEVRQLFLWLLAAWDATIVRVSVCDGPVRSGPQRIDSDDALNHDFFWSDPIPSDLKNMLSTHNTSMFEYLAPPRRRGHMPQQQFDRVF</sequence>
<keyword evidence="8" id="KW-0131">Cell cycle</keyword>
<dbReference type="GO" id="GO:0051301">
    <property type="term" value="P:cell division"/>
    <property type="evidence" value="ECO:0007669"/>
    <property type="project" value="UniProtKB-KW"/>
</dbReference>
<dbReference type="EMBL" id="JAPTMU010000019">
    <property type="protein sequence ID" value="KAJ4926801.1"/>
    <property type="molecule type" value="Genomic_DNA"/>
</dbReference>